<protein>
    <submittedName>
        <fullName evidence="1">Uncharacterized protein</fullName>
    </submittedName>
</protein>
<dbReference type="EMBL" id="CM020618">
    <property type="protein sequence ID" value="KAK1861605.1"/>
    <property type="molecule type" value="Genomic_DNA"/>
</dbReference>
<sequence>MAFVLPPMAFVPPGAFTARTHRHVIPGGRRAALSGGFGSGSGRVSGGDADGVPRPAVARGRCSMLAVVDGQGPPRPSTASRVDEQLLEAHATYEVWSEQLSSVSEETDPEWYATVCAKLEEAEEEVMRLVVAAPVATVADTGADLPPSPSLADFVNRSRRFAMSSGEGGAGDAADESITSLVASDKAFAVLTVRPSMSLDLPVSLKVLESYRDMGILDLGRLTSERSFEPLAMSAVPKGLTVVGLGTGDIPSSASTAHQMLPDFLLPLPMNSASGQPSPSTVGSSRCSLDLQSLPQSALTQWFWNPLLTMVSSQFEGGPGRWRYYNAPPVAYCLVGLPFVGFFIAVEWVGKLHATFASDPFFVGTKQQEEAARKLPVRGAGPYMDVPLDEGCWASQRSAADVMGKVYTTKPMINDEGDLRFYKVVPCMAFDREAADELSAPLPSLMFRWLFYTYRRYEQILAAAGDTVPSMLVPATLRFGAFSVLVDMPFVAGRDGVEADFQDPDIIEALANVVVWLAHRGLLYYDLRPANIRIDNEEGDRKVTLIDYDDMLVRDVGSISTMASYEAALKEEGRQRRYPLTKPLTHYTTVRDALERAFASSPPPDVPLGNGAGELEDSHKTRFMRAWSRMGRPSAAISVADPGTGPR</sequence>
<reference evidence="1" key="1">
    <citation type="submission" date="2019-11" db="EMBL/GenBank/DDBJ databases">
        <title>Nori genome reveals adaptations in red seaweeds to the harsh intertidal environment.</title>
        <authorList>
            <person name="Wang D."/>
            <person name="Mao Y."/>
        </authorList>
    </citation>
    <scope>NUCLEOTIDE SEQUENCE</scope>
    <source>
        <tissue evidence="1">Gametophyte</tissue>
    </source>
</reference>
<evidence type="ECO:0000313" key="2">
    <source>
        <dbReference type="Proteomes" id="UP000798662"/>
    </source>
</evidence>
<keyword evidence="2" id="KW-1185">Reference proteome</keyword>
<evidence type="ECO:0000313" key="1">
    <source>
        <dbReference type="EMBL" id="KAK1861605.1"/>
    </source>
</evidence>
<name>A0ACC3BV38_PYRYE</name>
<gene>
    <name evidence="1" type="ORF">I4F81_004188</name>
</gene>
<accession>A0ACC3BV38</accession>
<dbReference type="Proteomes" id="UP000798662">
    <property type="component" value="Chromosome 1"/>
</dbReference>
<comment type="caution">
    <text evidence="1">The sequence shown here is derived from an EMBL/GenBank/DDBJ whole genome shotgun (WGS) entry which is preliminary data.</text>
</comment>
<organism evidence="1 2">
    <name type="scientific">Pyropia yezoensis</name>
    <name type="common">Susabi-nori</name>
    <name type="synonym">Porphyra yezoensis</name>
    <dbReference type="NCBI Taxonomy" id="2788"/>
    <lineage>
        <taxon>Eukaryota</taxon>
        <taxon>Rhodophyta</taxon>
        <taxon>Bangiophyceae</taxon>
        <taxon>Bangiales</taxon>
        <taxon>Bangiaceae</taxon>
        <taxon>Pyropia</taxon>
    </lineage>
</organism>
<proteinExistence type="predicted"/>